<dbReference type="EMBL" id="JAMSHJ010000006">
    <property type="protein sequence ID" value="KAI5396938.1"/>
    <property type="molecule type" value="Genomic_DNA"/>
</dbReference>
<dbReference type="InterPro" id="IPR036691">
    <property type="entry name" value="Endo/exonu/phosph_ase_sf"/>
</dbReference>
<protein>
    <recommendedName>
        <fullName evidence="3">Endonuclease/exonuclease/phosphatase domain-containing protein</fullName>
    </recommendedName>
</protein>
<dbReference type="Gene3D" id="3.60.10.10">
    <property type="entry name" value="Endonuclease/exonuclease/phosphatase"/>
    <property type="match status" value="1"/>
</dbReference>
<accession>A0A9D5A711</accession>
<dbReference type="PANTHER" id="PTHR35218:SF9">
    <property type="entry name" value="ENDONUCLEASE_EXONUCLEASE_PHOSPHATASE DOMAIN-CONTAINING PROTEIN"/>
    <property type="match status" value="1"/>
</dbReference>
<dbReference type="SUPFAM" id="SSF56219">
    <property type="entry name" value="DNase I-like"/>
    <property type="match status" value="1"/>
</dbReference>
<dbReference type="Gramene" id="Psat06G0295300-T1">
    <property type="protein sequence ID" value="KAI5396938.1"/>
    <property type="gene ID" value="KIW84_062953"/>
</dbReference>
<evidence type="ECO:0000313" key="1">
    <source>
        <dbReference type="EMBL" id="KAI5396938.1"/>
    </source>
</evidence>
<dbReference type="AlphaFoldDB" id="A0A9D5A711"/>
<evidence type="ECO:0008006" key="3">
    <source>
        <dbReference type="Google" id="ProtNLM"/>
    </source>
</evidence>
<name>A0A9D5A711_PEA</name>
<evidence type="ECO:0000313" key="2">
    <source>
        <dbReference type="Proteomes" id="UP001058974"/>
    </source>
</evidence>
<organism evidence="1 2">
    <name type="scientific">Pisum sativum</name>
    <name type="common">Garden pea</name>
    <name type="synonym">Lathyrus oleraceus</name>
    <dbReference type="NCBI Taxonomy" id="3888"/>
    <lineage>
        <taxon>Eukaryota</taxon>
        <taxon>Viridiplantae</taxon>
        <taxon>Streptophyta</taxon>
        <taxon>Embryophyta</taxon>
        <taxon>Tracheophyta</taxon>
        <taxon>Spermatophyta</taxon>
        <taxon>Magnoliopsida</taxon>
        <taxon>eudicotyledons</taxon>
        <taxon>Gunneridae</taxon>
        <taxon>Pentapetalae</taxon>
        <taxon>rosids</taxon>
        <taxon>fabids</taxon>
        <taxon>Fabales</taxon>
        <taxon>Fabaceae</taxon>
        <taxon>Papilionoideae</taxon>
        <taxon>50 kb inversion clade</taxon>
        <taxon>NPAAA clade</taxon>
        <taxon>Hologalegina</taxon>
        <taxon>IRL clade</taxon>
        <taxon>Fabeae</taxon>
        <taxon>Lathyrus</taxon>
    </lineage>
</organism>
<gene>
    <name evidence="1" type="ORF">KIW84_062953</name>
</gene>
<dbReference type="PANTHER" id="PTHR35218">
    <property type="entry name" value="RNASE H DOMAIN-CONTAINING PROTEIN"/>
    <property type="match status" value="1"/>
</dbReference>
<keyword evidence="2" id="KW-1185">Reference proteome</keyword>
<reference evidence="1 2" key="1">
    <citation type="journal article" date="2022" name="Nat. Genet.">
        <title>Improved pea reference genome and pan-genome highlight genomic features and evolutionary characteristics.</title>
        <authorList>
            <person name="Yang T."/>
            <person name="Liu R."/>
            <person name="Luo Y."/>
            <person name="Hu S."/>
            <person name="Wang D."/>
            <person name="Wang C."/>
            <person name="Pandey M.K."/>
            <person name="Ge S."/>
            <person name="Xu Q."/>
            <person name="Li N."/>
            <person name="Li G."/>
            <person name="Huang Y."/>
            <person name="Saxena R.K."/>
            <person name="Ji Y."/>
            <person name="Li M."/>
            <person name="Yan X."/>
            <person name="He Y."/>
            <person name="Liu Y."/>
            <person name="Wang X."/>
            <person name="Xiang C."/>
            <person name="Varshney R.K."/>
            <person name="Ding H."/>
            <person name="Gao S."/>
            <person name="Zong X."/>
        </authorList>
    </citation>
    <scope>NUCLEOTIDE SEQUENCE [LARGE SCALE GENOMIC DNA]</scope>
    <source>
        <strain evidence="1 2">cv. Zhongwan 6</strain>
    </source>
</reference>
<comment type="caution">
    <text evidence="1">The sequence shown here is derived from an EMBL/GenBank/DDBJ whole genome shotgun (WGS) entry which is preliminary data.</text>
</comment>
<dbReference type="Proteomes" id="UP001058974">
    <property type="component" value="Chromosome 6"/>
</dbReference>
<proteinExistence type="predicted"/>
<sequence length="316" mass="36621">MARKIGSIIGKFKEMDLKEVHKNDLSKEGFEELEEQDHSFGQWFRASPLPKLGEEVKKKDSSYNIRSKDIFNVPTKIIPNKEHPNKTNCVDVETVAKYIGAVVISTEKKVTEVLPEVSGVQKRKWVMRKRRIAVGGEEEETKCSWRGKSYQSTRGGVGRPTPHISMKTLSWNCRGLRSPRAVRARVRLMCMENPRLVFLMETKLKSEEVLRIKKKLNFRFDLIIDCKGVYGFPKEPNKRKTWQLVQSIYEEYGENVLFFGDFNDTTQDRDKIEGIIRSINNFSWNRQVLERCSLQVLGFEGYTFTLSNGRQGNDDI</sequence>